<dbReference type="AlphaFoldDB" id="A0A1L9WFT8"/>
<reference evidence="2" key="1">
    <citation type="journal article" date="2017" name="Genome Biol.">
        <title>Comparative genomics reveals high biological diversity and specific adaptations in the industrially and medically important fungal genus Aspergillus.</title>
        <authorList>
            <person name="de Vries R.P."/>
            <person name="Riley R."/>
            <person name="Wiebenga A."/>
            <person name="Aguilar-Osorio G."/>
            <person name="Amillis S."/>
            <person name="Uchima C.A."/>
            <person name="Anderluh G."/>
            <person name="Asadollahi M."/>
            <person name="Askin M."/>
            <person name="Barry K."/>
            <person name="Battaglia E."/>
            <person name="Bayram O."/>
            <person name="Benocci T."/>
            <person name="Braus-Stromeyer S.A."/>
            <person name="Caldana C."/>
            <person name="Canovas D."/>
            <person name="Cerqueira G.C."/>
            <person name="Chen F."/>
            <person name="Chen W."/>
            <person name="Choi C."/>
            <person name="Clum A."/>
            <person name="Dos Santos R.A."/>
            <person name="Damasio A.R."/>
            <person name="Diallinas G."/>
            <person name="Emri T."/>
            <person name="Fekete E."/>
            <person name="Flipphi M."/>
            <person name="Freyberg S."/>
            <person name="Gallo A."/>
            <person name="Gournas C."/>
            <person name="Habgood R."/>
            <person name="Hainaut M."/>
            <person name="Harispe M.L."/>
            <person name="Henrissat B."/>
            <person name="Hilden K.S."/>
            <person name="Hope R."/>
            <person name="Hossain A."/>
            <person name="Karabika E."/>
            <person name="Karaffa L."/>
            <person name="Karanyi Z."/>
            <person name="Krasevec N."/>
            <person name="Kuo A."/>
            <person name="Kusch H."/>
            <person name="LaButti K."/>
            <person name="Lagendijk E.L."/>
            <person name="Lapidus A."/>
            <person name="Levasseur A."/>
            <person name="Lindquist E."/>
            <person name="Lipzen A."/>
            <person name="Logrieco A.F."/>
            <person name="MacCabe A."/>
            <person name="Maekelae M.R."/>
            <person name="Malavazi I."/>
            <person name="Melin P."/>
            <person name="Meyer V."/>
            <person name="Mielnichuk N."/>
            <person name="Miskei M."/>
            <person name="Molnar A.P."/>
            <person name="Mule G."/>
            <person name="Ngan C.Y."/>
            <person name="Orejas M."/>
            <person name="Orosz E."/>
            <person name="Ouedraogo J.P."/>
            <person name="Overkamp K.M."/>
            <person name="Park H.-S."/>
            <person name="Perrone G."/>
            <person name="Piumi F."/>
            <person name="Punt P.J."/>
            <person name="Ram A.F."/>
            <person name="Ramon A."/>
            <person name="Rauscher S."/>
            <person name="Record E."/>
            <person name="Riano-Pachon D.M."/>
            <person name="Robert V."/>
            <person name="Roehrig J."/>
            <person name="Ruller R."/>
            <person name="Salamov A."/>
            <person name="Salih N.S."/>
            <person name="Samson R.A."/>
            <person name="Sandor E."/>
            <person name="Sanguinetti M."/>
            <person name="Schuetze T."/>
            <person name="Sepcic K."/>
            <person name="Shelest E."/>
            <person name="Sherlock G."/>
            <person name="Sophianopoulou V."/>
            <person name="Squina F.M."/>
            <person name="Sun H."/>
            <person name="Susca A."/>
            <person name="Todd R.B."/>
            <person name="Tsang A."/>
            <person name="Unkles S.E."/>
            <person name="van de Wiele N."/>
            <person name="van Rossen-Uffink D."/>
            <person name="Oliveira J.V."/>
            <person name="Vesth T.C."/>
            <person name="Visser J."/>
            <person name="Yu J.-H."/>
            <person name="Zhou M."/>
            <person name="Andersen M.R."/>
            <person name="Archer D.B."/>
            <person name="Baker S.E."/>
            <person name="Benoit I."/>
            <person name="Brakhage A.A."/>
            <person name="Braus G.H."/>
            <person name="Fischer R."/>
            <person name="Frisvad J.C."/>
            <person name="Goldman G.H."/>
            <person name="Houbraken J."/>
            <person name="Oakley B."/>
            <person name="Pocsi I."/>
            <person name="Scazzocchio C."/>
            <person name="Seiboth B."/>
            <person name="vanKuyk P.A."/>
            <person name="Wortman J."/>
            <person name="Dyer P.S."/>
            <person name="Grigoriev I.V."/>
        </authorList>
    </citation>
    <scope>NUCLEOTIDE SEQUENCE [LARGE SCALE GENOMIC DNA]</scope>
    <source>
        <strain evidence="2">ATCC 16872 / CBS 172.66 / WB 5094</strain>
    </source>
</reference>
<dbReference type="EMBL" id="KV878992">
    <property type="protein sequence ID" value="OJJ94957.1"/>
    <property type="molecule type" value="Genomic_DNA"/>
</dbReference>
<sequence>MLCGSMSSFTFFPQLLGIAGHDLAIVFAGPSGCIAFDRPIYNNEPCHGLCEVHHRYHLRLPVLAAVCPESRQLVLQEYHNPNADIEIPRPCYSAAYEHFRFRPGTDILHFNWDEGDEGGYTLWNDEINAIPYFCAVVRKAARNLISTTDRHLRQELDNPFFAGNSRVEALDKYAMRDHWLVLVQTISFEFMDDTQALQSGLFGELELAPVRYVNPTDSETLRRNH</sequence>
<evidence type="ECO:0000313" key="2">
    <source>
        <dbReference type="Proteomes" id="UP000184546"/>
    </source>
</evidence>
<proteinExistence type="predicted"/>
<dbReference type="VEuPathDB" id="FungiDB:ASPACDRAFT_64876"/>
<keyword evidence="2" id="KW-1185">Reference proteome</keyword>
<protein>
    <submittedName>
        <fullName evidence="1">Uncharacterized protein</fullName>
    </submittedName>
</protein>
<dbReference type="Proteomes" id="UP000184546">
    <property type="component" value="Unassembled WGS sequence"/>
</dbReference>
<dbReference type="GeneID" id="30977864"/>
<dbReference type="STRING" id="690307.A0A1L9WFT8"/>
<evidence type="ECO:0000313" key="1">
    <source>
        <dbReference type="EMBL" id="OJJ94957.1"/>
    </source>
</evidence>
<gene>
    <name evidence="1" type="ORF">ASPACDRAFT_64876</name>
</gene>
<dbReference type="OrthoDB" id="3540486at2759"/>
<organism evidence="1 2">
    <name type="scientific">Aspergillus aculeatus (strain ATCC 16872 / CBS 172.66 / WB 5094)</name>
    <dbReference type="NCBI Taxonomy" id="690307"/>
    <lineage>
        <taxon>Eukaryota</taxon>
        <taxon>Fungi</taxon>
        <taxon>Dikarya</taxon>
        <taxon>Ascomycota</taxon>
        <taxon>Pezizomycotina</taxon>
        <taxon>Eurotiomycetes</taxon>
        <taxon>Eurotiomycetidae</taxon>
        <taxon>Eurotiales</taxon>
        <taxon>Aspergillaceae</taxon>
        <taxon>Aspergillus</taxon>
        <taxon>Aspergillus subgen. Circumdati</taxon>
    </lineage>
</organism>
<name>A0A1L9WFT8_ASPA1</name>
<dbReference type="RefSeq" id="XP_020051297.1">
    <property type="nucleotide sequence ID" value="XM_020204050.1"/>
</dbReference>
<accession>A0A1L9WFT8</accession>